<keyword evidence="5 9" id="KW-0690">Ribosome biogenesis</keyword>
<keyword evidence="14" id="KW-1185">Reference proteome</keyword>
<evidence type="ECO:0000256" key="3">
    <source>
        <dbReference type="ARBA" id="ARBA00009223"/>
    </source>
</evidence>
<evidence type="ECO:0000313" key="13">
    <source>
        <dbReference type="EMBL" id="ODQ81510.1"/>
    </source>
</evidence>
<evidence type="ECO:0000256" key="2">
    <source>
        <dbReference type="ARBA" id="ARBA00004604"/>
    </source>
</evidence>
<dbReference type="STRING" id="984486.A0A1E3QV19"/>
<feature type="compositionally biased region" description="Acidic residues" evidence="10">
    <location>
        <begin position="115"/>
        <end position="124"/>
    </location>
</feature>
<comment type="similarity">
    <text evidence="3 9">Belongs to the UTP25 family.</text>
</comment>
<reference evidence="14" key="1">
    <citation type="submission" date="2016-05" db="EMBL/GenBank/DDBJ databases">
        <title>Comparative genomics of biotechnologically important yeasts.</title>
        <authorList>
            <consortium name="DOE Joint Genome Institute"/>
            <person name="Riley R."/>
            <person name="Haridas S."/>
            <person name="Wolfe K.H."/>
            <person name="Lopes M.R."/>
            <person name="Hittinger C.T."/>
            <person name="Goker M."/>
            <person name="Salamov A."/>
            <person name="Wisecaver J."/>
            <person name="Long T.M."/>
            <person name="Aerts A.L."/>
            <person name="Barry K."/>
            <person name="Choi C."/>
            <person name="Clum A."/>
            <person name="Coughlan A.Y."/>
            <person name="Deshpande S."/>
            <person name="Douglass A.P."/>
            <person name="Hanson S.J."/>
            <person name="Klenk H.-P."/>
            <person name="Labutti K."/>
            <person name="Lapidus A."/>
            <person name="Lindquist E."/>
            <person name="Lipzen A."/>
            <person name="Meier-Kolthoff J.P."/>
            <person name="Ohm R.A."/>
            <person name="Otillar R.P."/>
            <person name="Pangilinan J."/>
            <person name="Peng Y."/>
            <person name="Rokas A."/>
            <person name="Rosa C.A."/>
            <person name="Scheuner C."/>
            <person name="Sibirny A.A."/>
            <person name="Slot J.C."/>
            <person name="Stielow J.B."/>
            <person name="Sun H."/>
            <person name="Kurtzman C.P."/>
            <person name="Blackwell M."/>
            <person name="Grigoriev I.V."/>
            <person name="Jeffries T.W."/>
        </authorList>
    </citation>
    <scope>NUCLEOTIDE SEQUENCE [LARGE SCALE GENOMIC DNA]</scope>
    <source>
        <strain evidence="14">NRRL Y-12698</strain>
    </source>
</reference>
<dbReference type="RefSeq" id="XP_018986838.1">
    <property type="nucleotide sequence ID" value="XM_019127883.1"/>
</dbReference>
<feature type="compositionally biased region" description="Basic and acidic residues" evidence="10">
    <location>
        <begin position="98"/>
        <end position="114"/>
    </location>
</feature>
<name>A0A1E3QV19_9ASCO</name>
<gene>
    <name evidence="13" type="ORF">BABINDRAFT_159791</name>
</gene>
<evidence type="ECO:0000256" key="6">
    <source>
        <dbReference type="ARBA" id="ARBA00022552"/>
    </source>
</evidence>
<evidence type="ECO:0000259" key="11">
    <source>
        <dbReference type="Pfam" id="PF06862"/>
    </source>
</evidence>
<comment type="subunit">
    <text evidence="9">Component of the ribosomal small subunit (SSU) processome composed of at least 40 protein subunits and snoRNA U3.</text>
</comment>
<evidence type="ECO:0000256" key="1">
    <source>
        <dbReference type="ARBA" id="ARBA00002883"/>
    </source>
</evidence>
<dbReference type="InterPro" id="IPR053940">
    <property type="entry name" value="UTP25_NTPase-like"/>
</dbReference>
<accession>A0A1E3QV19</accession>
<dbReference type="GO" id="GO:0032040">
    <property type="term" value="C:small-subunit processome"/>
    <property type="evidence" value="ECO:0007669"/>
    <property type="project" value="EnsemblFungi"/>
</dbReference>
<keyword evidence="8 9" id="KW-0687">Ribonucleoprotein</keyword>
<dbReference type="GO" id="GO:0019843">
    <property type="term" value="F:rRNA binding"/>
    <property type="evidence" value="ECO:0007669"/>
    <property type="project" value="EnsemblFungi"/>
</dbReference>
<evidence type="ECO:0000256" key="10">
    <source>
        <dbReference type="SAM" id="MobiDB-lite"/>
    </source>
</evidence>
<evidence type="ECO:0000256" key="5">
    <source>
        <dbReference type="ARBA" id="ARBA00022517"/>
    </source>
</evidence>
<dbReference type="InterPro" id="IPR053939">
    <property type="entry name" value="UTP25_C"/>
</dbReference>
<feature type="domain" description="UTP25 NTP hydrolase-like" evidence="12">
    <location>
        <begin position="254"/>
        <end position="515"/>
    </location>
</feature>
<dbReference type="OrthoDB" id="10264378at2759"/>
<evidence type="ECO:0000259" key="12">
    <source>
        <dbReference type="Pfam" id="PF22916"/>
    </source>
</evidence>
<feature type="domain" description="UTP25 C-terminal" evidence="11">
    <location>
        <begin position="529"/>
        <end position="718"/>
    </location>
</feature>
<keyword evidence="6 9" id="KW-0698">rRNA processing</keyword>
<dbReference type="GO" id="GO:0000462">
    <property type="term" value="P:maturation of SSU-rRNA from tricistronic rRNA transcript (SSU-rRNA, 5.8S rRNA, LSU-rRNA)"/>
    <property type="evidence" value="ECO:0007669"/>
    <property type="project" value="EnsemblFungi"/>
</dbReference>
<dbReference type="Pfam" id="PF06862">
    <property type="entry name" value="Utp25_C"/>
    <property type="match status" value="1"/>
</dbReference>
<proteinExistence type="inferred from homology"/>
<evidence type="ECO:0000256" key="8">
    <source>
        <dbReference type="ARBA" id="ARBA00023274"/>
    </source>
</evidence>
<evidence type="ECO:0000256" key="4">
    <source>
        <dbReference type="ARBA" id="ARBA00015422"/>
    </source>
</evidence>
<dbReference type="InterPro" id="IPR027417">
    <property type="entry name" value="P-loop_NTPase"/>
</dbReference>
<protein>
    <recommendedName>
        <fullName evidence="4 9">U3 small nucleolar RNA-associated protein 25</fullName>
        <shortName evidence="9">U3 snoRNA-associated protein 25</shortName>
    </recommendedName>
</protein>
<dbReference type="GO" id="GO:0034511">
    <property type="term" value="F:U3 snoRNA binding"/>
    <property type="evidence" value="ECO:0007669"/>
    <property type="project" value="EnsemblFungi"/>
</dbReference>
<organism evidence="13 14">
    <name type="scientific">Babjeviella inositovora NRRL Y-12698</name>
    <dbReference type="NCBI Taxonomy" id="984486"/>
    <lineage>
        <taxon>Eukaryota</taxon>
        <taxon>Fungi</taxon>
        <taxon>Dikarya</taxon>
        <taxon>Ascomycota</taxon>
        <taxon>Saccharomycotina</taxon>
        <taxon>Pichiomycetes</taxon>
        <taxon>Serinales incertae sedis</taxon>
        <taxon>Babjeviella</taxon>
    </lineage>
</organism>
<keyword evidence="7 9" id="KW-0539">Nucleus</keyword>
<comment type="function">
    <text evidence="1 9">DEAD-box RNA helicase-like protein required for pre-18S rRNA processing, specifically at sites A0, A1, and A2.</text>
</comment>
<feature type="compositionally biased region" description="Acidic residues" evidence="10">
    <location>
        <begin position="71"/>
        <end position="82"/>
    </location>
</feature>
<feature type="compositionally biased region" description="Basic residues" evidence="10">
    <location>
        <begin position="1"/>
        <end position="14"/>
    </location>
</feature>
<dbReference type="PANTHER" id="PTHR12933:SF0">
    <property type="entry name" value="U3 SMALL NUCLEOLAR RNA-ASSOCIATED PROTEIN 25 HOMOLOG"/>
    <property type="match status" value="1"/>
</dbReference>
<comment type="subcellular location">
    <subcellularLocation>
        <location evidence="2 9">Nucleus</location>
        <location evidence="2 9">Nucleolus</location>
    </subcellularLocation>
</comment>
<sequence>MPASKFRKNNRAGFKRPSDDSHENGAKKPKGTPKTKFGRKEMRTVTRTTRRGQHQAEEAPQQQTQGHESSESEYDSDQDGENSSEATMAYNALLTLLKSDHKEERPKKSRKVEVEANDSDDASDVQENAQLVSDDETEAGVISKEEMVADDANEQNQDDPFESHFSLVSEKEIAQKQKFLEDGTFKVSDKAVYRDLGYSKTISTLPLEENTNKSTASVGSLSSYSIKQRILLPFNDKCTLDAKDRMIVDPIFQYQDLLYPTVQHDSDHYQKLYCLHILNHVFKTRDRILKNNSKLAHYTELMASGKTSIDPPEFRDQGYTRPKALILVPTRNKAYEIVEMLIQLSGAEQKENRKKFQGQFFDDSEVPASKPEDFRATFKGNNDDRFIMGLKFTRKSLKLFANFYQSDIIIASPLRINDLIVEDHKPYDFLSSIEILTVDSTNDLEMQNWTFVENIFQYLNKIPKTKHDIVDFSRVKMWYIEDQARYFRQTLVFSKYLTPQISNLVTTKSVNIEGKCKLRPFVAAPASAINKNLIKLKQIYTRFEAFSPVEGPDARFTYFSQVVLSAMIKTTSYEDGLLIYVPDHADAHRVKNFLRDHSTLNFEYIDEYTSQSQLTRARQDFANGKCKALVYTERLHYYRRLELKGVKNILFYAPPSDPAFYSEIIGCIGKTAFREECELDLCFARVLYSKWDALSVERLVGSERVGKLCGTKDEVFEFR</sequence>
<evidence type="ECO:0000313" key="14">
    <source>
        <dbReference type="Proteomes" id="UP000094336"/>
    </source>
</evidence>
<dbReference type="SUPFAM" id="SSF52540">
    <property type="entry name" value="P-loop containing nucleoside triphosphate hydrolases"/>
    <property type="match status" value="1"/>
</dbReference>
<feature type="compositionally biased region" description="Basic and acidic residues" evidence="10">
    <location>
        <begin position="16"/>
        <end position="26"/>
    </location>
</feature>
<dbReference type="Proteomes" id="UP000094336">
    <property type="component" value="Unassembled WGS sequence"/>
</dbReference>
<evidence type="ECO:0000256" key="9">
    <source>
        <dbReference type="RuleBase" id="RU365070"/>
    </source>
</evidence>
<dbReference type="EMBL" id="KV454427">
    <property type="protein sequence ID" value="ODQ81510.1"/>
    <property type="molecule type" value="Genomic_DNA"/>
</dbReference>
<feature type="compositionally biased region" description="Basic residues" evidence="10">
    <location>
        <begin position="27"/>
        <end position="37"/>
    </location>
</feature>
<feature type="region of interest" description="Disordered" evidence="10">
    <location>
        <begin position="1"/>
        <end position="139"/>
    </location>
</feature>
<dbReference type="Pfam" id="PF22916">
    <property type="entry name" value="UTP25_NTPase-like"/>
    <property type="match status" value="1"/>
</dbReference>
<dbReference type="InterPro" id="IPR010678">
    <property type="entry name" value="UTP25"/>
</dbReference>
<dbReference type="AlphaFoldDB" id="A0A1E3QV19"/>
<dbReference type="PANTHER" id="PTHR12933">
    <property type="entry name" value="ORF PROTEIN-RELATED"/>
    <property type="match status" value="1"/>
</dbReference>
<dbReference type="GeneID" id="30145736"/>
<evidence type="ECO:0000256" key="7">
    <source>
        <dbReference type="ARBA" id="ARBA00023242"/>
    </source>
</evidence>
<dbReference type="Gene3D" id="3.40.50.300">
    <property type="entry name" value="P-loop containing nucleotide triphosphate hydrolases"/>
    <property type="match status" value="2"/>
</dbReference>